<dbReference type="Proteomes" id="UP000297703">
    <property type="component" value="Unassembled WGS sequence"/>
</dbReference>
<dbReference type="EMBL" id="QXTE01000158">
    <property type="protein sequence ID" value="TFK03403.1"/>
    <property type="molecule type" value="Genomic_DNA"/>
</dbReference>
<keyword evidence="2" id="KW-1185">Reference proteome</keyword>
<name>A0A4D9E8G4_9SAUR</name>
<protein>
    <submittedName>
        <fullName evidence="1">Acyl-coenzyme A thioesterase 8</fullName>
    </submittedName>
</protein>
<accession>A0A4D9E8G4</accession>
<organism evidence="1 2">
    <name type="scientific">Platysternon megacephalum</name>
    <name type="common">big-headed turtle</name>
    <dbReference type="NCBI Taxonomy" id="55544"/>
    <lineage>
        <taxon>Eukaryota</taxon>
        <taxon>Metazoa</taxon>
        <taxon>Chordata</taxon>
        <taxon>Craniata</taxon>
        <taxon>Vertebrata</taxon>
        <taxon>Euteleostomi</taxon>
        <taxon>Archelosauria</taxon>
        <taxon>Testudinata</taxon>
        <taxon>Testudines</taxon>
        <taxon>Cryptodira</taxon>
        <taxon>Durocryptodira</taxon>
        <taxon>Testudinoidea</taxon>
        <taxon>Platysternidae</taxon>
        <taxon>Platysternon</taxon>
    </lineage>
</organism>
<dbReference type="AlphaFoldDB" id="A0A4D9E8G4"/>
<evidence type="ECO:0000313" key="2">
    <source>
        <dbReference type="Proteomes" id="UP000297703"/>
    </source>
</evidence>
<sequence length="276" mass="30162">MYKCQKVLTRVRLGQGGILSAPQCRGHKERVDGGVRSTDGEEARQLLPFGEISEFYSPLPIFKPAEERTVLSDGGAANGTTEPLESSAHLYTTAALLHRRGESMYRMIGGRGSELPSGSVSLSPILAHICVGCWQHTPECARNRHSSTFTPIHRHGIKMQRKGAPAQRWAPHPALCSCRQSLCGFSGSRIRPCASFGRAASFRAGSSVRQVCIVAEHGRNSPSTVPEGPLANVPHPCTRLIRPETHWRKDLALGLSRIELYSIGACWDLRGHCHIT</sequence>
<reference evidence="1 2" key="1">
    <citation type="submission" date="2019-04" db="EMBL/GenBank/DDBJ databases">
        <title>Draft genome of the big-headed turtle Platysternon megacephalum.</title>
        <authorList>
            <person name="Gong S."/>
        </authorList>
    </citation>
    <scope>NUCLEOTIDE SEQUENCE [LARGE SCALE GENOMIC DNA]</scope>
    <source>
        <strain evidence="1">DO16091913</strain>
        <tissue evidence="1">Muscle</tissue>
    </source>
</reference>
<reference evidence="1 2" key="2">
    <citation type="submission" date="2019-04" db="EMBL/GenBank/DDBJ databases">
        <title>The genome sequence of big-headed turtle.</title>
        <authorList>
            <person name="Gong S."/>
        </authorList>
    </citation>
    <scope>NUCLEOTIDE SEQUENCE [LARGE SCALE GENOMIC DNA]</scope>
    <source>
        <strain evidence="1">DO16091913</strain>
        <tissue evidence="1">Muscle</tissue>
    </source>
</reference>
<evidence type="ECO:0000313" key="1">
    <source>
        <dbReference type="EMBL" id="TFK03403.1"/>
    </source>
</evidence>
<proteinExistence type="predicted"/>
<comment type="caution">
    <text evidence="1">The sequence shown here is derived from an EMBL/GenBank/DDBJ whole genome shotgun (WGS) entry which is preliminary data.</text>
</comment>
<gene>
    <name evidence="1" type="ORF">DR999_PMT14141</name>
</gene>